<name>A0A915JL32_ROMCU</name>
<dbReference type="GO" id="GO:0000796">
    <property type="term" value="C:condensin complex"/>
    <property type="evidence" value="ECO:0007669"/>
    <property type="project" value="TreeGrafter"/>
</dbReference>
<evidence type="ECO:0000313" key="1">
    <source>
        <dbReference type="Proteomes" id="UP000887565"/>
    </source>
</evidence>
<reference evidence="2" key="1">
    <citation type="submission" date="2022-11" db="UniProtKB">
        <authorList>
            <consortium name="WormBaseParasite"/>
        </authorList>
    </citation>
    <scope>IDENTIFICATION</scope>
</reference>
<dbReference type="PANTHER" id="PTHR16199:SF4">
    <property type="entry name" value="CONDENSIN-2 COMPLEX SUBUNIT G2"/>
    <property type="match status" value="1"/>
</dbReference>
<dbReference type="Pfam" id="PF12422">
    <property type="entry name" value="Condensin2nSMC"/>
    <property type="match status" value="1"/>
</dbReference>
<dbReference type="InterPro" id="IPR016024">
    <property type="entry name" value="ARM-type_fold"/>
</dbReference>
<dbReference type="InterPro" id="IPR011989">
    <property type="entry name" value="ARM-like"/>
</dbReference>
<dbReference type="InterPro" id="IPR024741">
    <property type="entry name" value="Condensin2_G2"/>
</dbReference>
<sequence length="309" mass="35204">MLHVDYHLDKAHLLDVILVVLHPKVADPPDPTPQSAATQMPVDFNNYGGLDFKHELILAKNDEIRKCGKTLFKYWKNVDESMKSNFETDCLQDLLHHSIFGVHEMNVKICILFESFVEQKKFKAVDTLLCQLLEPIIWRGLKAINGEVRYNAVCLFLIVFPMRNNLKKVAENEELLIRQTNMFEPLITDEVPLIRTTSILGVCKIFQTFWPVIPVTVFKQIFSIFVKTLAVDSSSMDVRSAVFKGFAIVAENSASHSVLAKILPLVKLSIHDVAEKVRLSFVKMLLKLKKLNAVKRSGTTMAERYDLMS</sequence>
<dbReference type="PANTHER" id="PTHR16199">
    <property type="entry name" value="CONDENSIN-2 COMPLEX SUBUNIT G2"/>
    <property type="match status" value="1"/>
</dbReference>
<proteinExistence type="predicted"/>
<evidence type="ECO:0000313" key="2">
    <source>
        <dbReference type="WBParaSite" id="nRc.2.0.1.t26787-RA"/>
    </source>
</evidence>
<protein>
    <submittedName>
        <fullName evidence="2">Condensin complex subunit 1</fullName>
    </submittedName>
</protein>
<dbReference type="GO" id="GO:0005634">
    <property type="term" value="C:nucleus"/>
    <property type="evidence" value="ECO:0007669"/>
    <property type="project" value="InterPro"/>
</dbReference>
<dbReference type="Gene3D" id="1.25.10.10">
    <property type="entry name" value="Leucine-rich Repeat Variant"/>
    <property type="match status" value="1"/>
</dbReference>
<dbReference type="WBParaSite" id="nRc.2.0.1.t26787-RA">
    <property type="protein sequence ID" value="nRc.2.0.1.t26787-RA"/>
    <property type="gene ID" value="nRc.2.0.1.g26787"/>
</dbReference>
<dbReference type="SUPFAM" id="SSF48371">
    <property type="entry name" value="ARM repeat"/>
    <property type="match status" value="1"/>
</dbReference>
<dbReference type="Proteomes" id="UP000887565">
    <property type="component" value="Unplaced"/>
</dbReference>
<dbReference type="GO" id="GO:0000070">
    <property type="term" value="P:mitotic sister chromatid segregation"/>
    <property type="evidence" value="ECO:0007669"/>
    <property type="project" value="TreeGrafter"/>
</dbReference>
<keyword evidence="1" id="KW-1185">Reference proteome</keyword>
<dbReference type="AlphaFoldDB" id="A0A915JL32"/>
<organism evidence="1 2">
    <name type="scientific">Romanomermis culicivorax</name>
    <name type="common">Nematode worm</name>
    <dbReference type="NCBI Taxonomy" id="13658"/>
    <lineage>
        <taxon>Eukaryota</taxon>
        <taxon>Metazoa</taxon>
        <taxon>Ecdysozoa</taxon>
        <taxon>Nematoda</taxon>
        <taxon>Enoplea</taxon>
        <taxon>Dorylaimia</taxon>
        <taxon>Mermithida</taxon>
        <taxon>Mermithoidea</taxon>
        <taxon>Mermithidae</taxon>
        <taxon>Romanomermis</taxon>
    </lineage>
</organism>
<accession>A0A915JL32</accession>